<gene>
    <name evidence="1" type="ORF">DSO57_1005492</name>
</gene>
<organism evidence="1 2">
    <name type="scientific">Entomophthora muscae</name>
    <dbReference type="NCBI Taxonomy" id="34485"/>
    <lineage>
        <taxon>Eukaryota</taxon>
        <taxon>Fungi</taxon>
        <taxon>Fungi incertae sedis</taxon>
        <taxon>Zoopagomycota</taxon>
        <taxon>Entomophthoromycotina</taxon>
        <taxon>Entomophthoromycetes</taxon>
        <taxon>Entomophthorales</taxon>
        <taxon>Entomophthoraceae</taxon>
        <taxon>Entomophthora</taxon>
    </lineage>
</organism>
<comment type="caution">
    <text evidence="1">The sequence shown here is derived from an EMBL/GenBank/DDBJ whole genome shotgun (WGS) entry which is preliminary data.</text>
</comment>
<name>A0ACC2U6K5_9FUNG</name>
<evidence type="ECO:0000313" key="1">
    <source>
        <dbReference type="EMBL" id="KAJ9082350.1"/>
    </source>
</evidence>
<dbReference type="Proteomes" id="UP001165960">
    <property type="component" value="Unassembled WGS sequence"/>
</dbReference>
<dbReference type="EMBL" id="QTSX02001435">
    <property type="protein sequence ID" value="KAJ9082350.1"/>
    <property type="molecule type" value="Genomic_DNA"/>
</dbReference>
<protein>
    <submittedName>
        <fullName evidence="1">Uncharacterized protein</fullName>
    </submittedName>
</protein>
<keyword evidence="2" id="KW-1185">Reference proteome</keyword>
<proteinExistence type="predicted"/>
<accession>A0ACC2U6K5</accession>
<evidence type="ECO:0000313" key="2">
    <source>
        <dbReference type="Proteomes" id="UP001165960"/>
    </source>
</evidence>
<sequence length="385" mass="43484">MKINWGLGILLVEGLRYPVDTLYQKQQTLDPFRFSDLSPRPKVARKLGINPNVASPGAKFEFSLESSEDPSRVSQLVTALQIAGGFIENALNLANKIVVNVCFNSNCPAFKNLQDKKKKLARCIPEVKVEFLSAGEPIIFPYALLNQKHTRENDFDMILSIQPRDDFLMPVDYGSDKDQVFDATETIIHEILHGMGISSFVNLEMTGNPKYNGPYYNIENKKDFKSICFAKGIYDKHLHSGGKSMHNIVQSMSKNLSYMEADAYVQEIPKMPQLQQIQDFFTGKSPVYLLTTSKKIVHIQTTKNGNSLGHLSDVDYALSLDHLMTRISSEYSDVIQKKTLVQGWLTAPLGNNTIDILETLGYKKNPSPQREKSQLGLYEEMQKYN</sequence>
<reference evidence="1" key="1">
    <citation type="submission" date="2022-04" db="EMBL/GenBank/DDBJ databases">
        <title>Genome of the entomopathogenic fungus Entomophthora muscae.</title>
        <authorList>
            <person name="Elya C."/>
            <person name="Lovett B.R."/>
            <person name="Lee E."/>
            <person name="Macias A.M."/>
            <person name="Hajek A.E."/>
            <person name="De Bivort B.L."/>
            <person name="Kasson M.T."/>
            <person name="De Fine Licht H.H."/>
            <person name="Stajich J.E."/>
        </authorList>
    </citation>
    <scope>NUCLEOTIDE SEQUENCE</scope>
    <source>
        <strain evidence="1">Berkeley</strain>
    </source>
</reference>